<dbReference type="Pfam" id="PF04321">
    <property type="entry name" value="RmlD_sub_bind"/>
    <property type="match status" value="1"/>
</dbReference>
<accession>A0A0K9FC04</accession>
<dbReference type="EMBL" id="LFXJ01000005">
    <property type="protein sequence ID" value="KMY31646.1"/>
    <property type="molecule type" value="Genomic_DNA"/>
</dbReference>
<evidence type="ECO:0000313" key="4">
    <source>
        <dbReference type="EMBL" id="KMY31646.1"/>
    </source>
</evidence>
<comment type="caution">
    <text evidence="4">The sequence shown here is derived from an EMBL/GenBank/DDBJ whole genome shotgun (WGS) entry which is preliminary data.</text>
</comment>
<dbReference type="RefSeq" id="WP_049664339.1">
    <property type="nucleotide sequence ID" value="NZ_LFXJ01000005.1"/>
</dbReference>
<sequence>MKFLVLGATGMAGHTISLYLCSQGHDVTTYSRTTFSYGKNITGDITDSNFLRTLLLDYDYDVVVNCIGVLNDACDTDREKSIFLNSYLPHAIVSLLKNRKTKLIHLSTDCVFSGKTAPYYEKSLRDGETFYDRTKGLGEIESTQHLTFRNSIIGPDMKEDGIGLFNWFMKQHDTINGYTGAIWTGVTTLTLAKAIERAAIEGTTGLYHLVNNSSISKFDLLQLFNTHFKENKVVILPYQLVKIDKTLVNTRNDFSFTVPSYEEMILEMKNWIWQQKDIYPHYFK</sequence>
<evidence type="ECO:0000313" key="5">
    <source>
        <dbReference type="Proteomes" id="UP000037326"/>
    </source>
</evidence>
<comment type="pathway">
    <text evidence="2">Carbohydrate biosynthesis; dTDP-L-rhamnose biosynthesis.</text>
</comment>
<dbReference type="UniPathway" id="UPA00124"/>
<dbReference type="GO" id="GO:0008831">
    <property type="term" value="F:dTDP-4-dehydrorhamnose reductase activity"/>
    <property type="evidence" value="ECO:0007669"/>
    <property type="project" value="UniProtKB-EC"/>
</dbReference>
<dbReference type="EC" id="1.1.1.133" evidence="2"/>
<dbReference type="PANTHER" id="PTHR10491">
    <property type="entry name" value="DTDP-4-DEHYDRORHAMNOSE REDUCTASE"/>
    <property type="match status" value="1"/>
</dbReference>
<dbReference type="OrthoDB" id="9803892at2"/>
<organism evidence="4 5">
    <name type="scientific">Lysinibacillus xylanilyticus</name>
    <dbReference type="NCBI Taxonomy" id="582475"/>
    <lineage>
        <taxon>Bacteria</taxon>
        <taxon>Bacillati</taxon>
        <taxon>Bacillota</taxon>
        <taxon>Bacilli</taxon>
        <taxon>Bacillales</taxon>
        <taxon>Bacillaceae</taxon>
        <taxon>Lysinibacillus</taxon>
    </lineage>
</organism>
<dbReference type="GeneID" id="96597728"/>
<evidence type="ECO:0000256" key="1">
    <source>
        <dbReference type="ARBA" id="ARBA00010944"/>
    </source>
</evidence>
<dbReference type="GO" id="GO:0019305">
    <property type="term" value="P:dTDP-rhamnose biosynthetic process"/>
    <property type="evidence" value="ECO:0007669"/>
    <property type="project" value="UniProtKB-UniPathway"/>
</dbReference>
<dbReference type="Gene3D" id="3.40.50.720">
    <property type="entry name" value="NAD(P)-binding Rossmann-like Domain"/>
    <property type="match status" value="1"/>
</dbReference>
<evidence type="ECO:0000256" key="2">
    <source>
        <dbReference type="RuleBase" id="RU364082"/>
    </source>
</evidence>
<dbReference type="GO" id="GO:0005829">
    <property type="term" value="C:cytosol"/>
    <property type="evidence" value="ECO:0007669"/>
    <property type="project" value="TreeGrafter"/>
</dbReference>
<dbReference type="PATRIC" id="fig|582475.4.peg.520"/>
<dbReference type="InterPro" id="IPR005913">
    <property type="entry name" value="dTDP_dehydrorham_reduct"/>
</dbReference>
<dbReference type="InterPro" id="IPR029903">
    <property type="entry name" value="RmlD-like-bd"/>
</dbReference>
<name>A0A0K9FC04_9BACI</name>
<evidence type="ECO:0000259" key="3">
    <source>
        <dbReference type="Pfam" id="PF04321"/>
    </source>
</evidence>
<dbReference type="AlphaFoldDB" id="A0A0K9FC04"/>
<dbReference type="InterPro" id="IPR036291">
    <property type="entry name" value="NAD(P)-bd_dom_sf"/>
</dbReference>
<gene>
    <name evidence="4" type="ORF">ACZ11_05410</name>
</gene>
<dbReference type="Proteomes" id="UP000037326">
    <property type="component" value="Unassembled WGS sequence"/>
</dbReference>
<proteinExistence type="inferred from homology"/>
<reference evidence="5" key="1">
    <citation type="submission" date="2015-07" db="EMBL/GenBank/DDBJ databases">
        <authorList>
            <consortium name="Consortium for Microbial Forensics and Genomics (microFORGE)"/>
            <person name="Knight B.M."/>
            <person name="Roberts D.P."/>
            <person name="Lin D."/>
            <person name="Hari K."/>
            <person name="Fletcher J."/>
            <person name="Melcher U."/>
            <person name="Blagden T."/>
            <person name="Winegar R.A."/>
        </authorList>
    </citation>
    <scope>NUCLEOTIDE SEQUENCE [LARGE SCALE GENOMIC DNA]</scope>
    <source>
        <strain evidence="5">DSM 23493</strain>
    </source>
</reference>
<keyword evidence="2" id="KW-0521">NADP</keyword>
<dbReference type="CDD" id="cd05254">
    <property type="entry name" value="dTDP_HR_like_SDR_e"/>
    <property type="match status" value="1"/>
</dbReference>
<feature type="domain" description="RmlD-like substrate binding" evidence="3">
    <location>
        <begin position="1"/>
        <end position="234"/>
    </location>
</feature>
<keyword evidence="2" id="KW-0560">Oxidoreductase</keyword>
<dbReference type="PANTHER" id="PTHR10491:SF4">
    <property type="entry name" value="METHIONINE ADENOSYLTRANSFERASE 2 SUBUNIT BETA"/>
    <property type="match status" value="1"/>
</dbReference>
<comment type="similarity">
    <text evidence="1 2">Belongs to the dTDP-4-dehydrorhamnose reductase family.</text>
</comment>
<protein>
    <recommendedName>
        <fullName evidence="2">dTDP-4-dehydrorhamnose reductase</fullName>
        <ecNumber evidence="2">1.1.1.133</ecNumber>
    </recommendedName>
</protein>
<comment type="function">
    <text evidence="2">Catalyzes the reduction of dTDP-6-deoxy-L-lyxo-4-hexulose to yield dTDP-L-rhamnose.</text>
</comment>
<dbReference type="SUPFAM" id="SSF51735">
    <property type="entry name" value="NAD(P)-binding Rossmann-fold domains"/>
    <property type="match status" value="1"/>
</dbReference>